<evidence type="ECO:0000313" key="3">
    <source>
        <dbReference type="EMBL" id="KAF2280449.1"/>
    </source>
</evidence>
<gene>
    <name evidence="3" type="ORF">EI97DRAFT_498621</name>
</gene>
<dbReference type="Proteomes" id="UP000800097">
    <property type="component" value="Unassembled WGS sequence"/>
</dbReference>
<keyword evidence="1" id="KW-0812">Transmembrane</keyword>
<name>A0A6A6JZG4_WESOR</name>
<sequence length="753" mass="82809">MKCSMTFALTAVGIQLISAAAVIPPTKTPVSALRERAEDPIPTYTAGVPEAYVRENTPPLPSGSVIRLFPDGFHENIPVEGVDVAFGPDLERKLEETFGEKCSSEKLIGDCSTALTNALPQNDLKSHTKRVNPQLAILVPIIGYIWAMIMLANRKPPKVIHLSHKELGQLEGIGSATVVAIETGADHEVAGTLTFTAVATPTEAAHVSISIASADNGAIKKDDLVIDVPEPVATRFTDFLAMLGVADAVEKCKKGSAKRGIDRRVPPPDSLSEDCIQDILNFARAGFDSTPDVFAGLAPNNPNNPLNPGDGQFGGAAPNIRLNDEDVLVLLLRQHIMNRNIDEQQLAGTLMLGALVLNVVFFIITATHQAAPLVVNLNKNDLGTHSVDDIKCPKDLVCLNPDCDGEEVYGPFFGERKSYQTGYCLKKPNRFCPCEKVEESILHELDAGYIEAQYAFLQELIGIADSTLSGVEPECIKGGVPVKAKEEQYDRWVEAACKNHAELKKRDMTTGPSGIIKRDGWEYNGGDNDEGFKYSFRWKDDGECKFSCTDLFNTLKGTGDCISNNGITRGAAIFTGCGEASFYLNEYSPPPTDNPMTSFRAQITQEARVDGNSYIEWSLYNGPTIEKVEGPSRKLSFEAPSFLVEMVVDEPNDVDKTNIRFIVSSRIPDSEKRERFSVGTKANFYRDAIGIFPYAFCEDPRDKWENLPNGQGGKRTINCYFDLKYDNVFHDKCDERLVVCWNMGPPELRKWPF</sequence>
<feature type="transmembrane region" description="Helical" evidence="1">
    <location>
        <begin position="135"/>
        <end position="152"/>
    </location>
</feature>
<evidence type="ECO:0000256" key="1">
    <source>
        <dbReference type="SAM" id="Phobius"/>
    </source>
</evidence>
<evidence type="ECO:0008006" key="5">
    <source>
        <dbReference type="Google" id="ProtNLM"/>
    </source>
</evidence>
<keyword evidence="4" id="KW-1185">Reference proteome</keyword>
<protein>
    <recommendedName>
        <fullName evidence="5">FAS1 domain-containing protein</fullName>
    </recommendedName>
</protein>
<feature type="signal peptide" evidence="2">
    <location>
        <begin position="1"/>
        <end position="19"/>
    </location>
</feature>
<dbReference type="AlphaFoldDB" id="A0A6A6JZG4"/>
<dbReference type="EMBL" id="ML986485">
    <property type="protein sequence ID" value="KAF2280449.1"/>
    <property type="molecule type" value="Genomic_DNA"/>
</dbReference>
<reference evidence="3" key="1">
    <citation type="journal article" date="2020" name="Stud. Mycol.">
        <title>101 Dothideomycetes genomes: a test case for predicting lifestyles and emergence of pathogens.</title>
        <authorList>
            <person name="Haridas S."/>
            <person name="Albert R."/>
            <person name="Binder M."/>
            <person name="Bloem J."/>
            <person name="Labutti K."/>
            <person name="Salamov A."/>
            <person name="Andreopoulos B."/>
            <person name="Baker S."/>
            <person name="Barry K."/>
            <person name="Bills G."/>
            <person name="Bluhm B."/>
            <person name="Cannon C."/>
            <person name="Castanera R."/>
            <person name="Culley D."/>
            <person name="Daum C."/>
            <person name="Ezra D."/>
            <person name="Gonzalez J."/>
            <person name="Henrissat B."/>
            <person name="Kuo A."/>
            <person name="Liang C."/>
            <person name="Lipzen A."/>
            <person name="Lutzoni F."/>
            <person name="Magnuson J."/>
            <person name="Mondo S."/>
            <person name="Nolan M."/>
            <person name="Ohm R."/>
            <person name="Pangilinan J."/>
            <person name="Park H.-J."/>
            <person name="Ramirez L."/>
            <person name="Alfaro M."/>
            <person name="Sun H."/>
            <person name="Tritt A."/>
            <person name="Yoshinaga Y."/>
            <person name="Zwiers L.-H."/>
            <person name="Turgeon B."/>
            <person name="Goodwin S."/>
            <person name="Spatafora J."/>
            <person name="Crous P."/>
            <person name="Grigoriev I."/>
        </authorList>
    </citation>
    <scope>NUCLEOTIDE SEQUENCE</scope>
    <source>
        <strain evidence="3">CBS 379.55</strain>
    </source>
</reference>
<dbReference type="RefSeq" id="XP_033657987.1">
    <property type="nucleotide sequence ID" value="XM_033802565.1"/>
</dbReference>
<evidence type="ECO:0000256" key="2">
    <source>
        <dbReference type="SAM" id="SignalP"/>
    </source>
</evidence>
<keyword evidence="1" id="KW-0472">Membrane</keyword>
<keyword evidence="1" id="KW-1133">Transmembrane helix</keyword>
<proteinExistence type="predicted"/>
<organism evidence="3 4">
    <name type="scientific">Westerdykella ornata</name>
    <dbReference type="NCBI Taxonomy" id="318751"/>
    <lineage>
        <taxon>Eukaryota</taxon>
        <taxon>Fungi</taxon>
        <taxon>Dikarya</taxon>
        <taxon>Ascomycota</taxon>
        <taxon>Pezizomycotina</taxon>
        <taxon>Dothideomycetes</taxon>
        <taxon>Pleosporomycetidae</taxon>
        <taxon>Pleosporales</taxon>
        <taxon>Sporormiaceae</taxon>
        <taxon>Westerdykella</taxon>
    </lineage>
</organism>
<dbReference type="OrthoDB" id="3793221at2759"/>
<evidence type="ECO:0000313" key="4">
    <source>
        <dbReference type="Proteomes" id="UP000800097"/>
    </source>
</evidence>
<dbReference type="GeneID" id="54555740"/>
<feature type="chain" id="PRO_5025410834" description="FAS1 domain-containing protein" evidence="2">
    <location>
        <begin position="20"/>
        <end position="753"/>
    </location>
</feature>
<accession>A0A6A6JZG4</accession>
<keyword evidence="2" id="KW-0732">Signal</keyword>